<name>A0A940IBY4_9PROT</name>
<organism evidence="10 11">
    <name type="scientific">Candidatus Enterousia excrementavium</name>
    <dbReference type="NCBI Taxonomy" id="2840789"/>
    <lineage>
        <taxon>Bacteria</taxon>
        <taxon>Pseudomonadati</taxon>
        <taxon>Pseudomonadota</taxon>
        <taxon>Alphaproteobacteria</taxon>
        <taxon>Candidatus Enterousia</taxon>
    </lineage>
</organism>
<keyword evidence="1 8" id="KW-0963">Cytoplasm</keyword>
<dbReference type="SUPFAM" id="SSF52954">
    <property type="entry name" value="Class II aaRS ABD-related"/>
    <property type="match status" value="1"/>
</dbReference>
<dbReference type="Gene3D" id="3.30.930.10">
    <property type="entry name" value="Bira Bifunctional Protein, Domain 2"/>
    <property type="match status" value="1"/>
</dbReference>
<dbReference type="GO" id="GO:0006433">
    <property type="term" value="P:prolyl-tRNA aminoacylation"/>
    <property type="evidence" value="ECO:0007669"/>
    <property type="project" value="UniProtKB-UniRule"/>
</dbReference>
<dbReference type="InterPro" id="IPR045864">
    <property type="entry name" value="aa-tRNA-synth_II/BPL/LPL"/>
</dbReference>
<sequence>MKTAITPTRSENFSEWYQNLITAADLAENAPVRGCMTIKPYGWAIWELMRDALDKRIKKCGAQNAQFPLLIPINFFNREAEHVAGFAKEAAVVTHYRLKMIDGTLQPDPDAKLTEPYVIRPTSETIIGEAMSRWVQSYRDLPLKLNQWVNVMRWEMRPRLFLRTSEFYWQEGHNAFATHEEANVDARKMHRVYGDYMREILAIPSIMGEKTPEERFAGADHTYTLEHIMQDGKALQAGTSHDLGQHFSKSFGIQFLDTDGALKHAWTTSWGVSTRMMGSLFMTHSDDDGLVLPPAIAPYQVVIIPITREDTSNALNAFAQKLGEQLENIDVRVLVDVSDMRAPDKMWKWIKRGVPLRVEIGAREMDENNVTVTRRDLGKSSKQTMSIDAFVADVKNMLEQIQHDMYDAVVSRNETMIHDVADLDALESALAAGKIGFFRIKYDLTTNEKFNALMEKYKISRRCLDDNDPTYVYVAKSY</sequence>
<keyword evidence="5 8" id="KW-0648">Protein biosynthesis</keyword>
<dbReference type="GO" id="GO:0017101">
    <property type="term" value="C:aminoacyl-tRNA synthetase multienzyme complex"/>
    <property type="evidence" value="ECO:0007669"/>
    <property type="project" value="TreeGrafter"/>
</dbReference>
<proteinExistence type="inferred from homology"/>
<keyword evidence="3 8" id="KW-0547">Nucleotide-binding</keyword>
<dbReference type="GO" id="GO:0005737">
    <property type="term" value="C:cytoplasm"/>
    <property type="evidence" value="ECO:0007669"/>
    <property type="project" value="UniProtKB-SubCell"/>
</dbReference>
<dbReference type="InterPro" id="IPR002314">
    <property type="entry name" value="aa-tRNA-synt_IIb"/>
</dbReference>
<comment type="caution">
    <text evidence="10">The sequence shown here is derived from an EMBL/GenBank/DDBJ whole genome shotgun (WGS) entry which is preliminary data.</text>
</comment>
<dbReference type="AlphaFoldDB" id="A0A940IBY4"/>
<evidence type="ECO:0000259" key="9">
    <source>
        <dbReference type="PROSITE" id="PS50862"/>
    </source>
</evidence>
<reference evidence="10" key="1">
    <citation type="submission" date="2020-10" db="EMBL/GenBank/DDBJ databases">
        <authorList>
            <person name="Gilroy R."/>
        </authorList>
    </citation>
    <scope>NUCLEOTIDE SEQUENCE</scope>
    <source>
        <strain evidence="10">B1-16210</strain>
    </source>
</reference>
<comment type="similarity">
    <text evidence="8">Belongs to the class-II aminoacyl-tRNA synthetase family. ProS type 3 subfamily.</text>
</comment>
<keyword evidence="6 8" id="KW-0030">Aminoacyl-tRNA synthetase</keyword>
<comment type="function">
    <text evidence="8">Catalyzes the attachment of proline to tRNA(Pro) in a two-step reaction: proline is first activated by ATP to form Pro-AMP and then transferred to the acceptor end of tRNA(Pro).</text>
</comment>
<evidence type="ECO:0000256" key="8">
    <source>
        <dbReference type="HAMAP-Rule" id="MF_01571"/>
    </source>
</evidence>
<evidence type="ECO:0000256" key="4">
    <source>
        <dbReference type="ARBA" id="ARBA00022840"/>
    </source>
</evidence>
<dbReference type="PROSITE" id="PS50862">
    <property type="entry name" value="AA_TRNA_LIGASE_II"/>
    <property type="match status" value="1"/>
</dbReference>
<reference evidence="10" key="2">
    <citation type="journal article" date="2021" name="PeerJ">
        <title>Extensive microbial diversity within the chicken gut microbiome revealed by metagenomics and culture.</title>
        <authorList>
            <person name="Gilroy R."/>
            <person name="Ravi A."/>
            <person name="Getino M."/>
            <person name="Pursley I."/>
            <person name="Horton D.L."/>
            <person name="Alikhan N.F."/>
            <person name="Baker D."/>
            <person name="Gharbi K."/>
            <person name="Hall N."/>
            <person name="Watson M."/>
            <person name="Adriaenssens E.M."/>
            <person name="Foster-Nyarko E."/>
            <person name="Jarju S."/>
            <person name="Secka A."/>
            <person name="Antonio M."/>
            <person name="Oren A."/>
            <person name="Chaudhuri R.R."/>
            <person name="La Ragione R."/>
            <person name="Hildebrand F."/>
            <person name="Pallen M.J."/>
        </authorList>
    </citation>
    <scope>NUCLEOTIDE SEQUENCE</scope>
    <source>
        <strain evidence="10">B1-16210</strain>
    </source>
</reference>
<dbReference type="NCBIfam" id="TIGR00408">
    <property type="entry name" value="proS_fam_I"/>
    <property type="match status" value="1"/>
</dbReference>
<dbReference type="SUPFAM" id="SSF55681">
    <property type="entry name" value="Class II aaRS and biotin synthetases"/>
    <property type="match status" value="1"/>
</dbReference>
<dbReference type="InterPro" id="IPR004499">
    <property type="entry name" value="Pro-tRNA-ligase_IIa_arc-type"/>
</dbReference>
<gene>
    <name evidence="8" type="primary">proS</name>
    <name evidence="10" type="ORF">IAC77_00315</name>
</gene>
<feature type="domain" description="Aminoacyl-transfer RNA synthetases class-II family profile" evidence="9">
    <location>
        <begin position="33"/>
        <end position="293"/>
    </location>
</feature>
<dbReference type="FunFam" id="3.30.930.10:FF:000037">
    <property type="entry name" value="Proline--tRNA ligase"/>
    <property type="match status" value="1"/>
</dbReference>
<comment type="catalytic activity">
    <reaction evidence="7 8">
        <text>tRNA(Pro) + L-proline + ATP = L-prolyl-tRNA(Pro) + AMP + diphosphate</text>
        <dbReference type="Rhea" id="RHEA:14305"/>
        <dbReference type="Rhea" id="RHEA-COMP:9700"/>
        <dbReference type="Rhea" id="RHEA-COMP:9702"/>
        <dbReference type="ChEBI" id="CHEBI:30616"/>
        <dbReference type="ChEBI" id="CHEBI:33019"/>
        <dbReference type="ChEBI" id="CHEBI:60039"/>
        <dbReference type="ChEBI" id="CHEBI:78442"/>
        <dbReference type="ChEBI" id="CHEBI:78532"/>
        <dbReference type="ChEBI" id="CHEBI:456215"/>
        <dbReference type="EC" id="6.1.1.15"/>
    </reaction>
</comment>
<evidence type="ECO:0000256" key="6">
    <source>
        <dbReference type="ARBA" id="ARBA00023146"/>
    </source>
</evidence>
<comment type="subunit">
    <text evidence="8">Homodimer.</text>
</comment>
<dbReference type="Proteomes" id="UP000721442">
    <property type="component" value="Unassembled WGS sequence"/>
</dbReference>
<dbReference type="HAMAP" id="MF_01571">
    <property type="entry name" value="Pro_tRNA_synth_type3"/>
    <property type="match status" value="1"/>
</dbReference>
<dbReference type="InterPro" id="IPR036621">
    <property type="entry name" value="Anticodon-bd_dom_sf"/>
</dbReference>
<dbReference type="EC" id="6.1.1.15" evidence="8"/>
<evidence type="ECO:0000256" key="2">
    <source>
        <dbReference type="ARBA" id="ARBA00022598"/>
    </source>
</evidence>
<dbReference type="CDD" id="cd00778">
    <property type="entry name" value="ProRS_core_arch_euk"/>
    <property type="match status" value="1"/>
</dbReference>
<evidence type="ECO:0000313" key="10">
    <source>
        <dbReference type="EMBL" id="MBO8406893.1"/>
    </source>
</evidence>
<dbReference type="InterPro" id="IPR006195">
    <property type="entry name" value="aa-tRNA-synth_II"/>
</dbReference>
<dbReference type="InterPro" id="IPR004154">
    <property type="entry name" value="Anticodon-bd"/>
</dbReference>
<protein>
    <recommendedName>
        <fullName evidence="8">Proline--tRNA ligase</fullName>
        <ecNumber evidence="8">6.1.1.15</ecNumber>
    </recommendedName>
    <alternativeName>
        <fullName evidence="8">Prolyl-tRNA synthetase</fullName>
        <shortName evidence="8">ProRS</shortName>
    </alternativeName>
</protein>
<dbReference type="EMBL" id="JADINE010000004">
    <property type="protein sequence ID" value="MBO8406893.1"/>
    <property type="molecule type" value="Genomic_DNA"/>
</dbReference>
<keyword evidence="2 8" id="KW-0436">Ligase</keyword>
<dbReference type="PANTHER" id="PTHR43382:SF2">
    <property type="entry name" value="BIFUNCTIONAL GLUTAMATE_PROLINE--TRNA LIGASE"/>
    <property type="match status" value="1"/>
</dbReference>
<dbReference type="GO" id="GO:0004827">
    <property type="term" value="F:proline-tRNA ligase activity"/>
    <property type="evidence" value="ECO:0007669"/>
    <property type="project" value="UniProtKB-UniRule"/>
</dbReference>
<keyword evidence="4 8" id="KW-0067">ATP-binding</keyword>
<evidence type="ECO:0000256" key="3">
    <source>
        <dbReference type="ARBA" id="ARBA00022741"/>
    </source>
</evidence>
<evidence type="ECO:0000256" key="7">
    <source>
        <dbReference type="ARBA" id="ARBA00047671"/>
    </source>
</evidence>
<evidence type="ECO:0000256" key="1">
    <source>
        <dbReference type="ARBA" id="ARBA00022490"/>
    </source>
</evidence>
<accession>A0A940IBY4</accession>
<evidence type="ECO:0000256" key="5">
    <source>
        <dbReference type="ARBA" id="ARBA00022917"/>
    </source>
</evidence>
<dbReference type="Pfam" id="PF03129">
    <property type="entry name" value="HGTP_anticodon"/>
    <property type="match status" value="1"/>
</dbReference>
<dbReference type="Gene3D" id="3.40.50.800">
    <property type="entry name" value="Anticodon-binding domain"/>
    <property type="match status" value="1"/>
</dbReference>
<evidence type="ECO:0000313" key="11">
    <source>
        <dbReference type="Proteomes" id="UP000721442"/>
    </source>
</evidence>
<dbReference type="PANTHER" id="PTHR43382">
    <property type="entry name" value="PROLYL-TRNA SYNTHETASE"/>
    <property type="match status" value="1"/>
</dbReference>
<comment type="domain">
    <text evidence="8">Consists of three domains: the N-terminal catalytic domain, the anticodon-binding domain and the C-terminal extension.</text>
</comment>
<dbReference type="InterPro" id="IPR033721">
    <property type="entry name" value="ProRS_core_arch_euk"/>
</dbReference>
<dbReference type="Pfam" id="PF00587">
    <property type="entry name" value="tRNA-synt_2b"/>
    <property type="match status" value="1"/>
</dbReference>
<comment type="subcellular location">
    <subcellularLocation>
        <location evidence="8">Cytoplasm</location>
    </subcellularLocation>
</comment>
<dbReference type="GO" id="GO:0005524">
    <property type="term" value="F:ATP binding"/>
    <property type="evidence" value="ECO:0007669"/>
    <property type="project" value="UniProtKB-UniRule"/>
</dbReference>